<feature type="transmembrane region" description="Helical" evidence="1">
    <location>
        <begin position="24"/>
        <end position="41"/>
    </location>
</feature>
<keyword evidence="3" id="KW-1185">Reference proteome</keyword>
<dbReference type="EMBL" id="CP064786">
    <property type="protein sequence ID" value="QSG02022.1"/>
    <property type="molecule type" value="Genomic_DNA"/>
</dbReference>
<organism evidence="2 3">
    <name type="scientific">Natranaeroarchaeum sulfidigenes</name>
    <dbReference type="NCBI Taxonomy" id="2784880"/>
    <lineage>
        <taxon>Archaea</taxon>
        <taxon>Methanobacteriati</taxon>
        <taxon>Methanobacteriota</taxon>
        <taxon>Stenosarchaea group</taxon>
        <taxon>Halobacteria</taxon>
        <taxon>Halobacteriales</taxon>
        <taxon>Natronoarchaeaceae</taxon>
        <taxon>Natranaeroarchaeum</taxon>
    </lineage>
</organism>
<sequence length="191" mass="19402">MEVAAVLAYVQTSGATDVSAWQYAYPLIWINLSLVAIVVAWRRSPPVSGTVSVIAGAYFLLLSWVGGLVSIGGAGGGFTVHSLPPGWGPMIVYEGSGLTVSVVPFRVVAYLGLTYLVYVALGRSLGAGSVGLVGLLSCVTCTGSLLALVVGALSGGSVAATGTLDSAAELSLVIYAISLVALVWVIERPAD</sequence>
<name>A0A897MNQ2_9EURY</name>
<dbReference type="InterPro" id="IPR055968">
    <property type="entry name" value="DUF7546"/>
</dbReference>
<proteinExistence type="predicted"/>
<reference evidence="2" key="1">
    <citation type="submission" date="2020-11" db="EMBL/GenBank/DDBJ databases">
        <title>Carbohydrate-dependent, anaerobic sulfur respiration: A novel catabolism in halophilic archaea.</title>
        <authorList>
            <person name="Sorokin D.Y."/>
            <person name="Messina E."/>
            <person name="Smedile F."/>
            <person name="La Cono V."/>
            <person name="Hallsworth J.E."/>
            <person name="Yakimov M.M."/>
        </authorList>
    </citation>
    <scope>NUCLEOTIDE SEQUENCE</scope>
    <source>
        <strain evidence="2">AArc-S</strain>
    </source>
</reference>
<feature type="transmembrane region" description="Helical" evidence="1">
    <location>
        <begin position="130"/>
        <end position="154"/>
    </location>
</feature>
<feature type="transmembrane region" description="Helical" evidence="1">
    <location>
        <begin position="98"/>
        <end position="118"/>
    </location>
</feature>
<gene>
    <name evidence="2" type="ORF">AArcS_0798</name>
</gene>
<dbReference type="AlphaFoldDB" id="A0A897MNQ2"/>
<evidence type="ECO:0000313" key="3">
    <source>
        <dbReference type="Proteomes" id="UP000663586"/>
    </source>
</evidence>
<dbReference type="Proteomes" id="UP000663586">
    <property type="component" value="Chromosome"/>
</dbReference>
<evidence type="ECO:0000256" key="1">
    <source>
        <dbReference type="SAM" id="Phobius"/>
    </source>
</evidence>
<feature type="transmembrane region" description="Helical" evidence="1">
    <location>
        <begin position="166"/>
        <end position="186"/>
    </location>
</feature>
<evidence type="ECO:0000313" key="2">
    <source>
        <dbReference type="EMBL" id="QSG02022.1"/>
    </source>
</evidence>
<keyword evidence="1" id="KW-0812">Transmembrane</keyword>
<accession>A0A897MNQ2</accession>
<dbReference type="Pfam" id="PF24412">
    <property type="entry name" value="DUF7546"/>
    <property type="match status" value="1"/>
</dbReference>
<feature type="transmembrane region" description="Helical" evidence="1">
    <location>
        <begin position="53"/>
        <end position="78"/>
    </location>
</feature>
<protein>
    <submittedName>
        <fullName evidence="2">Putative membrane protein</fullName>
    </submittedName>
</protein>
<keyword evidence="1" id="KW-0472">Membrane</keyword>
<keyword evidence="1" id="KW-1133">Transmembrane helix</keyword>
<dbReference type="KEGG" id="hara:AArcS_0798"/>